<dbReference type="SMART" id="SM00028">
    <property type="entry name" value="TPR"/>
    <property type="match status" value="2"/>
</dbReference>
<dbReference type="AlphaFoldDB" id="A0A917E4H0"/>
<keyword evidence="3" id="KW-0732">Signal</keyword>
<dbReference type="SUPFAM" id="SSF48452">
    <property type="entry name" value="TPR-like"/>
    <property type="match status" value="1"/>
</dbReference>
<sequence>MKKTVILFLLFVSQLLVAQAPDKLFSQANEAYADANYKEATRLYKKLLQEDWQSSELHFNLANTYYKVGEVAPSIYHYEMALLLSPGNKTYKNNLKFAEQKRIDEVKSPEKSKFDLRIESLLNWFSVSQWAKISIGFAIFSLICFAVFLYLKKVFFKRLFFTLFVLCSLFCFMSFYLANKQVYLSEAYVYGIIFAEETSIFTEPNQNTNILFKLHEGTKVKVEDDFRNFTKIRLSNNITGWIETADLKKLQLN</sequence>
<evidence type="ECO:0000313" key="4">
    <source>
        <dbReference type="EMBL" id="GGE03451.1"/>
    </source>
</evidence>
<protein>
    <recommendedName>
        <fullName evidence="6">SH3 domain-containing protein</fullName>
    </recommendedName>
</protein>
<feature type="signal peptide" evidence="3">
    <location>
        <begin position="1"/>
        <end position="18"/>
    </location>
</feature>
<evidence type="ECO:0000256" key="1">
    <source>
        <dbReference type="PROSITE-ProRule" id="PRU00339"/>
    </source>
</evidence>
<feature type="repeat" description="TPR" evidence="1">
    <location>
        <begin position="55"/>
        <end position="88"/>
    </location>
</feature>
<organism evidence="4 5">
    <name type="scientific">Psychroflexus salis</name>
    <dbReference type="NCBI Taxonomy" id="1526574"/>
    <lineage>
        <taxon>Bacteria</taxon>
        <taxon>Pseudomonadati</taxon>
        <taxon>Bacteroidota</taxon>
        <taxon>Flavobacteriia</taxon>
        <taxon>Flavobacteriales</taxon>
        <taxon>Flavobacteriaceae</taxon>
        <taxon>Psychroflexus</taxon>
    </lineage>
</organism>
<keyword evidence="5" id="KW-1185">Reference proteome</keyword>
<evidence type="ECO:0000256" key="2">
    <source>
        <dbReference type="SAM" id="Phobius"/>
    </source>
</evidence>
<dbReference type="PROSITE" id="PS50005">
    <property type="entry name" value="TPR"/>
    <property type="match status" value="1"/>
</dbReference>
<comment type="caution">
    <text evidence="4">The sequence shown here is derived from an EMBL/GenBank/DDBJ whole genome shotgun (WGS) entry which is preliminary data.</text>
</comment>
<reference evidence="4 5" key="1">
    <citation type="journal article" date="2014" name="Int. J. Syst. Evol. Microbiol.">
        <title>Complete genome sequence of Corynebacterium casei LMG S-19264T (=DSM 44701T), isolated from a smear-ripened cheese.</title>
        <authorList>
            <consortium name="US DOE Joint Genome Institute (JGI-PGF)"/>
            <person name="Walter F."/>
            <person name="Albersmeier A."/>
            <person name="Kalinowski J."/>
            <person name="Ruckert C."/>
        </authorList>
    </citation>
    <scope>NUCLEOTIDE SEQUENCE [LARGE SCALE GENOMIC DNA]</scope>
    <source>
        <strain evidence="4 5">CGMCC 1.12925</strain>
    </source>
</reference>
<dbReference type="RefSeq" id="WP_188404834.1">
    <property type="nucleotide sequence ID" value="NZ_BMGL01000001.1"/>
</dbReference>
<name>A0A917E4H0_9FLAO</name>
<evidence type="ECO:0000256" key="3">
    <source>
        <dbReference type="SAM" id="SignalP"/>
    </source>
</evidence>
<dbReference type="Gene3D" id="2.30.30.40">
    <property type="entry name" value="SH3 Domains"/>
    <property type="match status" value="1"/>
</dbReference>
<dbReference type="Gene3D" id="1.25.40.10">
    <property type="entry name" value="Tetratricopeptide repeat domain"/>
    <property type="match status" value="1"/>
</dbReference>
<evidence type="ECO:0008006" key="6">
    <source>
        <dbReference type="Google" id="ProtNLM"/>
    </source>
</evidence>
<feature type="transmembrane region" description="Helical" evidence="2">
    <location>
        <begin position="130"/>
        <end position="151"/>
    </location>
</feature>
<keyword evidence="2" id="KW-0812">Transmembrane</keyword>
<proteinExistence type="predicted"/>
<feature type="chain" id="PRO_5037471692" description="SH3 domain-containing protein" evidence="3">
    <location>
        <begin position="19"/>
        <end position="253"/>
    </location>
</feature>
<evidence type="ECO:0000313" key="5">
    <source>
        <dbReference type="Proteomes" id="UP000599688"/>
    </source>
</evidence>
<keyword evidence="2" id="KW-0472">Membrane</keyword>
<keyword evidence="2" id="KW-1133">Transmembrane helix</keyword>
<dbReference type="InterPro" id="IPR019734">
    <property type="entry name" value="TPR_rpt"/>
</dbReference>
<accession>A0A917E4H0</accession>
<dbReference type="InterPro" id="IPR011990">
    <property type="entry name" value="TPR-like_helical_dom_sf"/>
</dbReference>
<feature type="transmembrane region" description="Helical" evidence="2">
    <location>
        <begin position="158"/>
        <end position="178"/>
    </location>
</feature>
<gene>
    <name evidence="4" type="ORF">GCM10010831_01360</name>
</gene>
<dbReference type="EMBL" id="BMGL01000001">
    <property type="protein sequence ID" value="GGE03451.1"/>
    <property type="molecule type" value="Genomic_DNA"/>
</dbReference>
<keyword evidence="1" id="KW-0802">TPR repeat</keyword>
<dbReference type="Proteomes" id="UP000599688">
    <property type="component" value="Unassembled WGS sequence"/>
</dbReference>